<feature type="transmembrane region" description="Helical" evidence="7">
    <location>
        <begin position="356"/>
        <end position="378"/>
    </location>
</feature>
<reference evidence="8 9" key="1">
    <citation type="submission" date="2019-03" db="EMBL/GenBank/DDBJ databases">
        <title>Draft genome sequences of novel Actinobacteria.</title>
        <authorList>
            <person name="Sahin N."/>
            <person name="Ay H."/>
            <person name="Saygin H."/>
        </authorList>
    </citation>
    <scope>NUCLEOTIDE SEQUENCE [LARGE SCALE GENOMIC DNA]</scope>
    <source>
        <strain evidence="8 9">KC310</strain>
    </source>
</reference>
<feature type="transmembrane region" description="Helical" evidence="7">
    <location>
        <begin position="414"/>
        <end position="433"/>
    </location>
</feature>
<dbReference type="GO" id="GO:0042910">
    <property type="term" value="F:xenobiotic transmembrane transporter activity"/>
    <property type="evidence" value="ECO:0007669"/>
    <property type="project" value="InterPro"/>
</dbReference>
<feature type="transmembrane region" description="Helical" evidence="7">
    <location>
        <begin position="26"/>
        <end position="45"/>
    </location>
</feature>
<dbReference type="InterPro" id="IPR002528">
    <property type="entry name" value="MATE_fam"/>
</dbReference>
<comment type="subcellular location">
    <subcellularLocation>
        <location evidence="1">Cell membrane</location>
        <topology evidence="1">Multi-pass membrane protein</topology>
    </subcellularLocation>
</comment>
<evidence type="ECO:0000256" key="7">
    <source>
        <dbReference type="SAM" id="Phobius"/>
    </source>
</evidence>
<organism evidence="8 9">
    <name type="scientific">Nonomuraea deserti</name>
    <dbReference type="NCBI Taxonomy" id="1848322"/>
    <lineage>
        <taxon>Bacteria</taxon>
        <taxon>Bacillati</taxon>
        <taxon>Actinomycetota</taxon>
        <taxon>Actinomycetes</taxon>
        <taxon>Streptosporangiales</taxon>
        <taxon>Streptosporangiaceae</taxon>
        <taxon>Nonomuraea</taxon>
    </lineage>
</organism>
<evidence type="ECO:0000256" key="6">
    <source>
        <dbReference type="ARBA" id="ARBA00023136"/>
    </source>
</evidence>
<dbReference type="RefSeq" id="WP_132593084.1">
    <property type="nucleotide sequence ID" value="NZ_SMKO01000010.1"/>
</dbReference>
<dbReference type="PANTHER" id="PTHR43549:SF3">
    <property type="entry name" value="MULTIDRUG RESISTANCE PROTEIN YPNP-RELATED"/>
    <property type="match status" value="1"/>
</dbReference>
<dbReference type="PANTHER" id="PTHR43549">
    <property type="entry name" value="MULTIDRUG RESISTANCE PROTEIN YPNP-RELATED"/>
    <property type="match status" value="1"/>
</dbReference>
<name>A0A4R4W7G6_9ACTN</name>
<dbReference type="Proteomes" id="UP000295258">
    <property type="component" value="Unassembled WGS sequence"/>
</dbReference>
<dbReference type="EMBL" id="SMKO01000010">
    <property type="protein sequence ID" value="TDD11055.1"/>
    <property type="molecule type" value="Genomic_DNA"/>
</dbReference>
<keyword evidence="5 7" id="KW-1133">Transmembrane helix</keyword>
<feature type="transmembrane region" description="Helical" evidence="7">
    <location>
        <begin position="238"/>
        <end position="264"/>
    </location>
</feature>
<keyword evidence="2" id="KW-0813">Transport</keyword>
<feature type="transmembrane region" description="Helical" evidence="7">
    <location>
        <begin position="195"/>
        <end position="217"/>
    </location>
</feature>
<dbReference type="InterPro" id="IPR052031">
    <property type="entry name" value="Membrane_Transporter-Flippase"/>
</dbReference>
<gene>
    <name evidence="8" type="ORF">E1292_06745</name>
</gene>
<feature type="transmembrane region" description="Helical" evidence="7">
    <location>
        <begin position="57"/>
        <end position="75"/>
    </location>
</feature>
<sequence>MAQVVRPPESVPWAGRLEIARLAFPILYGEVVGVITPLVIVAIMSRVDEEALYLRSLYVPLALLFIALQMGLDISNQVAAALSRGRGRPQDVLPTAASMVVVGGAVWGAVALAVIAGAPWIASLLEVPPGSTADFVSFVRWICCANLLWLPVSLCTSSLRGYGHVRSAAGVVLLGAGVEIATAAVLGFGTGLGMYALPIAMAAGGVAALSYAVLALVRTEVWRSREALNWRPEAVTHLASVGGPITISFVVIAASNFGLMWVVAPFGPDVVSGFSAAAALETLILVPSTAIGSATAITMNRLRGAGRPDLVMSAMKAGLGLAWLTYSVLALAVWLPRAPLASLIAGAPDVAAQTELFLGIVGLTYGCMGITVTAIVVIEQIGGGFLALLLNIPYFLGTVAVGALFARAVGVQGLYWTLALLNATGVLTAPLLASRFVRRRFSGGPR</sequence>
<dbReference type="GO" id="GO:0005886">
    <property type="term" value="C:plasma membrane"/>
    <property type="evidence" value="ECO:0007669"/>
    <property type="project" value="UniProtKB-SubCell"/>
</dbReference>
<proteinExistence type="predicted"/>
<keyword evidence="9" id="KW-1185">Reference proteome</keyword>
<dbReference type="GO" id="GO:0015297">
    <property type="term" value="F:antiporter activity"/>
    <property type="evidence" value="ECO:0007669"/>
    <property type="project" value="InterPro"/>
</dbReference>
<evidence type="ECO:0000256" key="3">
    <source>
        <dbReference type="ARBA" id="ARBA00022475"/>
    </source>
</evidence>
<evidence type="ECO:0000313" key="9">
    <source>
        <dbReference type="Proteomes" id="UP000295258"/>
    </source>
</evidence>
<evidence type="ECO:0000256" key="4">
    <source>
        <dbReference type="ARBA" id="ARBA00022692"/>
    </source>
</evidence>
<dbReference type="AlphaFoldDB" id="A0A4R4W7G6"/>
<protein>
    <submittedName>
        <fullName evidence="8">MATE family efflux transporter</fullName>
    </submittedName>
</protein>
<evidence type="ECO:0000313" key="8">
    <source>
        <dbReference type="EMBL" id="TDD11055.1"/>
    </source>
</evidence>
<feature type="transmembrane region" description="Helical" evidence="7">
    <location>
        <begin position="96"/>
        <end position="118"/>
    </location>
</feature>
<keyword evidence="3" id="KW-1003">Cell membrane</keyword>
<evidence type="ECO:0000256" key="5">
    <source>
        <dbReference type="ARBA" id="ARBA00022989"/>
    </source>
</evidence>
<evidence type="ECO:0000256" key="1">
    <source>
        <dbReference type="ARBA" id="ARBA00004651"/>
    </source>
</evidence>
<feature type="transmembrane region" description="Helical" evidence="7">
    <location>
        <begin position="138"/>
        <end position="156"/>
    </location>
</feature>
<feature type="transmembrane region" description="Helical" evidence="7">
    <location>
        <begin position="168"/>
        <end position="189"/>
    </location>
</feature>
<feature type="transmembrane region" description="Helical" evidence="7">
    <location>
        <begin position="385"/>
        <end position="408"/>
    </location>
</feature>
<keyword evidence="4 7" id="KW-0812">Transmembrane</keyword>
<feature type="transmembrane region" description="Helical" evidence="7">
    <location>
        <begin position="317"/>
        <end position="336"/>
    </location>
</feature>
<evidence type="ECO:0000256" key="2">
    <source>
        <dbReference type="ARBA" id="ARBA00022448"/>
    </source>
</evidence>
<keyword evidence="6 7" id="KW-0472">Membrane</keyword>
<dbReference type="Pfam" id="PF01554">
    <property type="entry name" value="MatE"/>
    <property type="match status" value="2"/>
</dbReference>
<comment type="caution">
    <text evidence="8">The sequence shown here is derived from an EMBL/GenBank/DDBJ whole genome shotgun (WGS) entry which is preliminary data.</text>
</comment>
<feature type="transmembrane region" description="Helical" evidence="7">
    <location>
        <begin position="276"/>
        <end position="297"/>
    </location>
</feature>
<accession>A0A4R4W7G6</accession>